<feature type="transmembrane region" description="Helical" evidence="1">
    <location>
        <begin position="515"/>
        <end position="546"/>
    </location>
</feature>
<sequence length="830" mass="89166">MSDSGSLLRWLLALELLGWGLYPLLYLAVPGLRDRGLTLAKPFALLLFVYPVWFIAALGLPLFTAPALIAVGTLLAVTGWGFALRQHGIISVAGATPVDPAARRIPPTLFDFLRGSWRYVILSEAIFIGGFLFYAWLRSYNPQILGTEKPMEIGFLSAATRDTALPPRDPWLSGYGINYYYLGFVLVAALAKVTAISSSIAFNLGLATVFALALSGGAGTLANLVAVARDNGRQLPRASTLAIGLLGGYLLVFAGNMYAARDLLERGRAAIDTWWWGGLGWKSSRVVVDSGFPGWVFGPNAAPSETITEFPFFSFILGDLHAHVLALPFTLLALALALDIFLAPIFGAGRETPGGGRALPPGAGALARLALAALVIGGLYAINSWDLPTYAVIYLAAGALPILAAGRRLGRREWLAAAGFAIACFALYLPFHARFTSLVGGQPFDLPEPLASVPLLPQLSSILGVVIWGKTPATQFFTVYLLPWVAGLLFLTWRWHEGRKGTKDTPEGGYTRPILIVLGLALVATIVRMPVLFLAGAILLLAGAIYRQRRLERVDPPALADADLFAVALFAAAFGLVLMTEILFIHDVFGNRMNTIFKVYYQAWTILAVGAGYAIVRVLSFRPQFRADRWRIPAAAALALLLLATTAYPIFGARARTEEFSTRGSLDGLEFVRQAQPEEWRGITWVRENVPAGAVVAEAPGCSYGELSGMPHNRVSTFAGVSTPLGWGGHESQWRGGSPALVAALGPRGEDINRLYSTTDPAEAVLLLDRYAIEYVYVGLFERVGYGGGGIGADCRAGGGYPQAGLAKFDALMDRAYATPGGTVVIYKRR</sequence>
<feature type="transmembrane region" description="Helical" evidence="1">
    <location>
        <begin position="387"/>
        <end position="406"/>
    </location>
</feature>
<feature type="transmembrane region" description="Helical" evidence="1">
    <location>
        <begin position="117"/>
        <end position="137"/>
    </location>
</feature>
<reference evidence="2" key="1">
    <citation type="submission" date="2020-02" db="EMBL/GenBank/DDBJ databases">
        <authorList>
            <person name="Meier V. D."/>
        </authorList>
    </citation>
    <scope>NUCLEOTIDE SEQUENCE</scope>
    <source>
        <strain evidence="2">AVDCRST_MAG18</strain>
    </source>
</reference>
<dbReference type="NCBIfam" id="TIGR03662">
    <property type="entry name" value="Chlor_Arch_YYY"/>
    <property type="match status" value="1"/>
</dbReference>
<dbReference type="PANTHER" id="PTHR10790">
    <property type="entry name" value="TPR-DOMAIN CONTAINING PROTEIN"/>
    <property type="match status" value="1"/>
</dbReference>
<organism evidence="2">
    <name type="scientific">uncultured Thermomicrobiales bacterium</name>
    <dbReference type="NCBI Taxonomy" id="1645740"/>
    <lineage>
        <taxon>Bacteria</taxon>
        <taxon>Pseudomonadati</taxon>
        <taxon>Thermomicrobiota</taxon>
        <taxon>Thermomicrobia</taxon>
        <taxon>Thermomicrobiales</taxon>
        <taxon>environmental samples</taxon>
    </lineage>
</organism>
<feature type="transmembrane region" description="Helical" evidence="1">
    <location>
        <begin position="558"/>
        <end position="579"/>
    </location>
</feature>
<protein>
    <submittedName>
        <fullName evidence="2">Uncharacterized protein</fullName>
    </submittedName>
</protein>
<feature type="transmembrane region" description="Helical" evidence="1">
    <location>
        <begin position="476"/>
        <end position="495"/>
    </location>
</feature>
<feature type="transmembrane region" description="Helical" evidence="1">
    <location>
        <begin position="599"/>
        <end position="620"/>
    </location>
</feature>
<proteinExistence type="predicted"/>
<feature type="transmembrane region" description="Helical" evidence="1">
    <location>
        <begin position="320"/>
        <end position="346"/>
    </location>
</feature>
<feature type="transmembrane region" description="Helical" evidence="1">
    <location>
        <begin position="451"/>
        <end position="469"/>
    </location>
</feature>
<feature type="transmembrane region" description="Helical" evidence="1">
    <location>
        <begin position="240"/>
        <end position="259"/>
    </location>
</feature>
<keyword evidence="1" id="KW-1133">Transmembrane helix</keyword>
<evidence type="ECO:0000256" key="1">
    <source>
        <dbReference type="SAM" id="Phobius"/>
    </source>
</evidence>
<feature type="transmembrane region" description="Helical" evidence="1">
    <location>
        <begin position="44"/>
        <end position="77"/>
    </location>
</feature>
<accession>A0A6J4UDW1</accession>
<dbReference type="InterPro" id="IPR018746">
    <property type="entry name" value="DUF2298"/>
</dbReference>
<gene>
    <name evidence="2" type="ORF">AVDCRST_MAG18-60</name>
</gene>
<keyword evidence="1" id="KW-0472">Membrane</keyword>
<feature type="transmembrane region" description="Helical" evidence="1">
    <location>
        <begin position="413"/>
        <end position="431"/>
    </location>
</feature>
<dbReference type="AlphaFoldDB" id="A0A6J4UDW1"/>
<dbReference type="Pfam" id="PF10060">
    <property type="entry name" value="DUF2298"/>
    <property type="match status" value="1"/>
</dbReference>
<feature type="transmembrane region" description="Helical" evidence="1">
    <location>
        <begin position="632"/>
        <end position="651"/>
    </location>
</feature>
<dbReference type="EMBL" id="CADCWN010000008">
    <property type="protein sequence ID" value="CAA9548037.1"/>
    <property type="molecule type" value="Genomic_DNA"/>
</dbReference>
<dbReference type="PANTHER" id="PTHR10790:SF51">
    <property type="entry name" value="TETRATRICOPEPTIDE REPEAT PROTEIN"/>
    <property type="match status" value="1"/>
</dbReference>
<feature type="transmembrane region" description="Helical" evidence="1">
    <location>
        <begin position="179"/>
        <end position="200"/>
    </location>
</feature>
<feature type="transmembrane region" description="Helical" evidence="1">
    <location>
        <begin position="12"/>
        <end position="32"/>
    </location>
</feature>
<evidence type="ECO:0000313" key="2">
    <source>
        <dbReference type="EMBL" id="CAA9548037.1"/>
    </source>
</evidence>
<feature type="transmembrane region" description="Helical" evidence="1">
    <location>
        <begin position="206"/>
        <end position="228"/>
    </location>
</feature>
<keyword evidence="1" id="KW-0812">Transmembrane</keyword>
<name>A0A6J4UDW1_9BACT</name>